<keyword evidence="2" id="KW-0479">Metal-binding</keyword>
<dbReference type="InterPro" id="IPR014755">
    <property type="entry name" value="Cu-Rt/internalin_Ig-like"/>
</dbReference>
<keyword evidence="6" id="KW-0472">Membrane</keyword>
<feature type="domain" description="CopC" evidence="7">
    <location>
        <begin position="46"/>
        <end position="139"/>
    </location>
</feature>
<dbReference type="PANTHER" id="PTHR34820">
    <property type="entry name" value="INNER MEMBRANE PROTEIN YEBZ"/>
    <property type="match status" value="1"/>
</dbReference>
<evidence type="ECO:0000256" key="2">
    <source>
        <dbReference type="ARBA" id="ARBA00022723"/>
    </source>
</evidence>
<gene>
    <name evidence="8" type="ORF">Acy02nite_71970</name>
</gene>
<dbReference type="GO" id="GO:0030313">
    <property type="term" value="C:cell envelope"/>
    <property type="evidence" value="ECO:0007669"/>
    <property type="project" value="UniProtKB-SubCell"/>
</dbReference>
<organism evidence="8 9">
    <name type="scientific">Actinoplanes cyaneus</name>
    <dbReference type="NCBI Taxonomy" id="52696"/>
    <lineage>
        <taxon>Bacteria</taxon>
        <taxon>Bacillati</taxon>
        <taxon>Actinomycetota</taxon>
        <taxon>Actinomycetes</taxon>
        <taxon>Micromonosporales</taxon>
        <taxon>Micromonosporaceae</taxon>
        <taxon>Actinoplanes</taxon>
    </lineage>
</organism>
<comment type="subcellular location">
    <subcellularLocation>
        <location evidence="1">Cell envelope</location>
    </subcellularLocation>
</comment>
<dbReference type="Gene3D" id="2.60.40.1220">
    <property type="match status" value="1"/>
</dbReference>
<dbReference type="PANTHER" id="PTHR34820:SF4">
    <property type="entry name" value="INNER MEMBRANE PROTEIN YEBZ"/>
    <property type="match status" value="1"/>
</dbReference>
<dbReference type="GO" id="GO:0005507">
    <property type="term" value="F:copper ion binding"/>
    <property type="evidence" value="ECO:0007669"/>
    <property type="project" value="InterPro"/>
</dbReference>
<proteinExistence type="predicted"/>
<name>A0A919IQF9_9ACTN</name>
<evidence type="ECO:0000256" key="6">
    <source>
        <dbReference type="SAM" id="Phobius"/>
    </source>
</evidence>
<keyword evidence="6" id="KW-1133">Transmembrane helix</keyword>
<evidence type="ECO:0000259" key="7">
    <source>
        <dbReference type="Pfam" id="PF04234"/>
    </source>
</evidence>
<sequence length="211" mass="21671">MDHPDRLRRLRRPARLRPRRLDRRAVAVLTGLLLAVLVPASPARAHTQLLGADPAKDAVLTSAPATVTLRFSERLNPDFTTIVVSDTARQPVPAARPAVDGGAGTITLGRALGNGGYTVAYRVVSTDGHTVQGSYTFTVADPALPAAVPPASAGPAAVPPASAGPAAVPAADGTGPGGLILKILFAAGLLVVIAAVVRYARRAKLPKESPR</sequence>
<evidence type="ECO:0000256" key="3">
    <source>
        <dbReference type="ARBA" id="ARBA00022729"/>
    </source>
</evidence>
<reference evidence="8" key="1">
    <citation type="submission" date="2021-01" db="EMBL/GenBank/DDBJ databases">
        <title>Whole genome shotgun sequence of Actinoplanes cyaneus NBRC 14990.</title>
        <authorList>
            <person name="Komaki H."/>
            <person name="Tamura T."/>
        </authorList>
    </citation>
    <scope>NUCLEOTIDE SEQUENCE</scope>
    <source>
        <strain evidence="8">NBRC 14990</strain>
    </source>
</reference>
<dbReference type="SUPFAM" id="SSF81296">
    <property type="entry name" value="E set domains"/>
    <property type="match status" value="1"/>
</dbReference>
<evidence type="ECO:0000256" key="4">
    <source>
        <dbReference type="ARBA" id="ARBA00023008"/>
    </source>
</evidence>
<dbReference type="InterPro" id="IPR014756">
    <property type="entry name" value="Ig_E-set"/>
</dbReference>
<dbReference type="Proteomes" id="UP000619479">
    <property type="component" value="Unassembled WGS sequence"/>
</dbReference>
<evidence type="ECO:0000313" key="9">
    <source>
        <dbReference type="Proteomes" id="UP000619479"/>
    </source>
</evidence>
<protein>
    <recommendedName>
        <fullName evidence="7">CopC domain-containing protein</fullName>
    </recommendedName>
</protein>
<dbReference type="GO" id="GO:0006825">
    <property type="term" value="P:copper ion transport"/>
    <property type="evidence" value="ECO:0007669"/>
    <property type="project" value="InterPro"/>
</dbReference>
<accession>A0A919IQF9</accession>
<evidence type="ECO:0000313" key="8">
    <source>
        <dbReference type="EMBL" id="GID69316.1"/>
    </source>
</evidence>
<dbReference type="GO" id="GO:0046688">
    <property type="term" value="P:response to copper ion"/>
    <property type="evidence" value="ECO:0007669"/>
    <property type="project" value="InterPro"/>
</dbReference>
<keyword evidence="9" id="KW-1185">Reference proteome</keyword>
<dbReference type="InterPro" id="IPR032694">
    <property type="entry name" value="CopC/D"/>
</dbReference>
<keyword evidence="4" id="KW-0186">Copper</keyword>
<keyword evidence="3" id="KW-0732">Signal</keyword>
<comment type="caution">
    <text evidence="8">The sequence shown here is derived from an EMBL/GenBank/DDBJ whole genome shotgun (WGS) entry which is preliminary data.</text>
</comment>
<dbReference type="EMBL" id="BOMH01000059">
    <property type="protein sequence ID" value="GID69316.1"/>
    <property type="molecule type" value="Genomic_DNA"/>
</dbReference>
<dbReference type="GO" id="GO:0042597">
    <property type="term" value="C:periplasmic space"/>
    <property type="evidence" value="ECO:0007669"/>
    <property type="project" value="InterPro"/>
</dbReference>
<evidence type="ECO:0000256" key="5">
    <source>
        <dbReference type="SAM" id="MobiDB-lite"/>
    </source>
</evidence>
<keyword evidence="6" id="KW-0812">Transmembrane</keyword>
<evidence type="ECO:0000256" key="1">
    <source>
        <dbReference type="ARBA" id="ARBA00004196"/>
    </source>
</evidence>
<dbReference type="GO" id="GO:0005886">
    <property type="term" value="C:plasma membrane"/>
    <property type="evidence" value="ECO:0007669"/>
    <property type="project" value="TreeGrafter"/>
</dbReference>
<dbReference type="RefSeq" id="WP_203751512.1">
    <property type="nucleotide sequence ID" value="NZ_BAAAUC010000010.1"/>
</dbReference>
<feature type="transmembrane region" description="Helical" evidence="6">
    <location>
        <begin position="179"/>
        <end position="200"/>
    </location>
</feature>
<dbReference type="AlphaFoldDB" id="A0A919IQF9"/>
<dbReference type="Pfam" id="PF04234">
    <property type="entry name" value="CopC"/>
    <property type="match status" value="1"/>
</dbReference>
<dbReference type="InterPro" id="IPR007348">
    <property type="entry name" value="CopC_dom"/>
</dbReference>
<feature type="region of interest" description="Disordered" evidence="5">
    <location>
        <begin position="150"/>
        <end position="169"/>
    </location>
</feature>